<gene>
    <name evidence="2" type="ORF">B0I33_102551</name>
</gene>
<proteinExistence type="predicted"/>
<feature type="transmembrane region" description="Helical" evidence="1">
    <location>
        <begin position="85"/>
        <end position="105"/>
    </location>
</feature>
<keyword evidence="1" id="KW-1133">Transmembrane helix</keyword>
<evidence type="ECO:0000313" key="3">
    <source>
        <dbReference type="Proteomes" id="UP000238362"/>
    </source>
</evidence>
<evidence type="ECO:0000256" key="1">
    <source>
        <dbReference type="SAM" id="Phobius"/>
    </source>
</evidence>
<accession>A0A2T0M1J7</accession>
<feature type="transmembrane region" description="Helical" evidence="1">
    <location>
        <begin position="54"/>
        <end position="73"/>
    </location>
</feature>
<sequence length="115" mass="11635">MIFGGLLILVGSLLPWVSTPVGHLSGVAGAGLWTLCAGTIAVAGALLPYRRVAFAHALLPGIAVAVLVAWQLLRIAQLSASTDSWGSLLPGIGLVVAGGGAFVLVRTALRIRAAE</sequence>
<organism evidence="2 3">
    <name type="scientific">Prauserella shujinwangii</name>
    <dbReference type="NCBI Taxonomy" id="1453103"/>
    <lineage>
        <taxon>Bacteria</taxon>
        <taxon>Bacillati</taxon>
        <taxon>Actinomycetota</taxon>
        <taxon>Actinomycetes</taxon>
        <taxon>Pseudonocardiales</taxon>
        <taxon>Pseudonocardiaceae</taxon>
        <taxon>Prauserella</taxon>
    </lineage>
</organism>
<feature type="transmembrane region" description="Helical" evidence="1">
    <location>
        <begin position="30"/>
        <end position="47"/>
    </location>
</feature>
<name>A0A2T0M1J7_9PSEU</name>
<dbReference type="AlphaFoldDB" id="A0A2T0M1J7"/>
<keyword evidence="3" id="KW-1185">Reference proteome</keyword>
<keyword evidence="1" id="KW-0472">Membrane</keyword>
<dbReference type="Proteomes" id="UP000238362">
    <property type="component" value="Unassembled WGS sequence"/>
</dbReference>
<keyword evidence="1" id="KW-0812">Transmembrane</keyword>
<protein>
    <recommendedName>
        <fullName evidence="4">SPW repeat-containing protein</fullName>
    </recommendedName>
</protein>
<reference evidence="2 3" key="1">
    <citation type="submission" date="2018-03" db="EMBL/GenBank/DDBJ databases">
        <title>Genomic Encyclopedia of Type Strains, Phase III (KMG-III): the genomes of soil and plant-associated and newly described type strains.</title>
        <authorList>
            <person name="Whitman W."/>
        </authorList>
    </citation>
    <scope>NUCLEOTIDE SEQUENCE [LARGE SCALE GENOMIC DNA]</scope>
    <source>
        <strain evidence="2 3">CGMCC 4.7125</strain>
    </source>
</reference>
<dbReference type="EMBL" id="PVNH01000002">
    <property type="protein sequence ID" value="PRX50430.1"/>
    <property type="molecule type" value="Genomic_DNA"/>
</dbReference>
<evidence type="ECO:0008006" key="4">
    <source>
        <dbReference type="Google" id="ProtNLM"/>
    </source>
</evidence>
<evidence type="ECO:0000313" key="2">
    <source>
        <dbReference type="EMBL" id="PRX50430.1"/>
    </source>
</evidence>
<comment type="caution">
    <text evidence="2">The sequence shown here is derived from an EMBL/GenBank/DDBJ whole genome shotgun (WGS) entry which is preliminary data.</text>
</comment>